<dbReference type="EMBL" id="CP071444">
    <property type="protein sequence ID" value="QSX08984.1"/>
    <property type="molecule type" value="Genomic_DNA"/>
</dbReference>
<accession>A0A974XFN5</accession>
<proteinExistence type="predicted"/>
<dbReference type="GO" id="GO:0015658">
    <property type="term" value="F:branched-chain amino acid transmembrane transporter activity"/>
    <property type="evidence" value="ECO:0007669"/>
    <property type="project" value="InterPro"/>
</dbReference>
<feature type="transmembrane region" description="Helical" evidence="6">
    <location>
        <begin position="9"/>
        <end position="27"/>
    </location>
</feature>
<dbReference type="PANTHER" id="PTHR30482:SF10">
    <property type="entry name" value="HIGH-AFFINITY BRANCHED-CHAIN AMINO ACID TRANSPORT PROTEIN BRAE"/>
    <property type="match status" value="1"/>
</dbReference>
<dbReference type="KEGG" id="alka:J0B03_02635"/>
<feature type="transmembrane region" description="Helical" evidence="6">
    <location>
        <begin position="284"/>
        <end position="303"/>
    </location>
</feature>
<evidence type="ECO:0000256" key="1">
    <source>
        <dbReference type="ARBA" id="ARBA00004651"/>
    </source>
</evidence>
<evidence type="ECO:0000256" key="6">
    <source>
        <dbReference type="SAM" id="Phobius"/>
    </source>
</evidence>
<feature type="transmembrane region" description="Helical" evidence="6">
    <location>
        <begin position="39"/>
        <end position="61"/>
    </location>
</feature>
<keyword evidence="8" id="KW-1185">Reference proteome</keyword>
<feature type="transmembrane region" description="Helical" evidence="6">
    <location>
        <begin position="68"/>
        <end position="86"/>
    </location>
</feature>
<evidence type="ECO:0000313" key="8">
    <source>
        <dbReference type="Proteomes" id="UP000663499"/>
    </source>
</evidence>
<dbReference type="InterPro" id="IPR001851">
    <property type="entry name" value="ABC_transp_permease"/>
</dbReference>
<evidence type="ECO:0000256" key="2">
    <source>
        <dbReference type="ARBA" id="ARBA00022475"/>
    </source>
</evidence>
<dbReference type="GO" id="GO:0005886">
    <property type="term" value="C:plasma membrane"/>
    <property type="evidence" value="ECO:0007669"/>
    <property type="project" value="UniProtKB-SubCell"/>
</dbReference>
<gene>
    <name evidence="7" type="ORF">J0B03_02635</name>
</gene>
<dbReference type="CDD" id="cd06581">
    <property type="entry name" value="TM_PBP1_LivM_like"/>
    <property type="match status" value="1"/>
</dbReference>
<dbReference type="RefSeq" id="WP_207300325.1">
    <property type="nucleotide sequence ID" value="NZ_CP071444.1"/>
</dbReference>
<organism evidence="7 8">
    <name type="scientific">Alkalibacter rhizosphaerae</name>
    <dbReference type="NCBI Taxonomy" id="2815577"/>
    <lineage>
        <taxon>Bacteria</taxon>
        <taxon>Bacillati</taxon>
        <taxon>Bacillota</taxon>
        <taxon>Clostridia</taxon>
        <taxon>Eubacteriales</taxon>
        <taxon>Eubacteriaceae</taxon>
        <taxon>Alkalibacter</taxon>
    </lineage>
</organism>
<feature type="transmembrane region" description="Helical" evidence="6">
    <location>
        <begin position="164"/>
        <end position="180"/>
    </location>
</feature>
<feature type="transmembrane region" description="Helical" evidence="6">
    <location>
        <begin position="92"/>
        <end position="113"/>
    </location>
</feature>
<keyword evidence="4 6" id="KW-1133">Transmembrane helix</keyword>
<dbReference type="AlphaFoldDB" id="A0A974XFN5"/>
<evidence type="ECO:0000256" key="3">
    <source>
        <dbReference type="ARBA" id="ARBA00022692"/>
    </source>
</evidence>
<dbReference type="PANTHER" id="PTHR30482">
    <property type="entry name" value="HIGH-AFFINITY BRANCHED-CHAIN AMINO ACID TRANSPORT SYSTEM PERMEASE"/>
    <property type="match status" value="1"/>
</dbReference>
<feature type="transmembrane region" description="Helical" evidence="6">
    <location>
        <begin position="247"/>
        <end position="272"/>
    </location>
</feature>
<evidence type="ECO:0000256" key="4">
    <source>
        <dbReference type="ARBA" id="ARBA00022989"/>
    </source>
</evidence>
<comment type="subcellular location">
    <subcellularLocation>
        <location evidence="1">Cell membrane</location>
        <topology evidence="1">Multi-pass membrane protein</topology>
    </subcellularLocation>
</comment>
<dbReference type="InterPro" id="IPR043428">
    <property type="entry name" value="LivM-like"/>
</dbReference>
<feature type="transmembrane region" description="Helical" evidence="6">
    <location>
        <begin position="210"/>
        <end position="232"/>
    </location>
</feature>
<sequence length="338" mass="36594">MNRNNKKNYIVNLIAVAALYAILQLMMSNNIINRYYQGILVFICINVIVASSLNLTLGFLGQLALGHAGFMAVGAYASALLSIYFRTLELPVWLHLGLVLLFGGFVAAAIGYLIGLPALRLRGDYLAIITLGFGEIIRVVINNLKFTGGAQGLSGIPKLATFTNSYWIAVLTLALLYALLRSRHGRAIISIREDEIAAEAVGINTVRYKALGFTISAFFAGIGGGLFAHYMAYLDPMIFNFMKSVEIVVIVVLGGMGSLTGTILAATVLTSMPELLRGFAEYRLLIYSFVLVVMMIFRPQGIFGTAEFSLESMISSPKGFFKSVRKKASGDNGKGGNL</sequence>
<keyword evidence="3 6" id="KW-0812">Transmembrane</keyword>
<name>A0A974XFN5_9FIRM</name>
<dbReference type="Proteomes" id="UP000663499">
    <property type="component" value="Chromosome"/>
</dbReference>
<keyword evidence="5 6" id="KW-0472">Membrane</keyword>
<evidence type="ECO:0000256" key="5">
    <source>
        <dbReference type="ARBA" id="ARBA00023136"/>
    </source>
</evidence>
<evidence type="ECO:0000313" key="7">
    <source>
        <dbReference type="EMBL" id="QSX08984.1"/>
    </source>
</evidence>
<protein>
    <submittedName>
        <fullName evidence="7">Branched-chain amino acid ABC transporter permease</fullName>
    </submittedName>
</protein>
<reference evidence="7" key="1">
    <citation type="submission" date="2021-03" db="EMBL/GenBank/DDBJ databases">
        <title>Alkalibacter marinus sp. nov., isolated from tidal flat sediment.</title>
        <authorList>
            <person name="Namirimu T."/>
            <person name="Yang J.-A."/>
            <person name="Yang S.-H."/>
            <person name="Kim Y.-J."/>
            <person name="Kwon K.K."/>
        </authorList>
    </citation>
    <scope>NUCLEOTIDE SEQUENCE</scope>
    <source>
        <strain evidence="7">ES005</strain>
    </source>
</reference>
<keyword evidence="2" id="KW-1003">Cell membrane</keyword>
<dbReference type="Pfam" id="PF02653">
    <property type="entry name" value="BPD_transp_2"/>
    <property type="match status" value="1"/>
</dbReference>